<evidence type="ECO:0000256" key="2">
    <source>
        <dbReference type="ARBA" id="ARBA00004496"/>
    </source>
</evidence>
<evidence type="ECO:0000313" key="15">
    <source>
        <dbReference type="Proteomes" id="UP000014074"/>
    </source>
</evidence>
<feature type="domain" description="Proteasome activator Blm10 N-terminal" evidence="12">
    <location>
        <begin position="35"/>
        <end position="103"/>
    </location>
</feature>
<keyword evidence="7" id="KW-0234">DNA repair</keyword>
<dbReference type="GO" id="GO:0016504">
    <property type="term" value="F:peptidase activator activity"/>
    <property type="evidence" value="ECO:0007669"/>
    <property type="project" value="InterPro"/>
</dbReference>
<sequence length="1958" mass="222277">MDEINGSHQASSAGLSATAAAEAAHFLIGNIPSVETISRATSPGLPFNAGPEEDDKKRYRPRTFSYFRLLPFDVEDGAQRDAALAGILKNLYIAVKAEDFAPGALHWTRELQGWLNLKFEMTRELRARLAKLYYHLALAPGLDSNTADRFTRMVITLTRKKHYLKPGEDLTFDWRPLWKEMKGLVLPSETPSHQGSRRRSQKHLLKLCLHSNSYFDPKDRREMLEELLPFFSTSDLSNAYIVVGGIGVLVPTTPAPASEAQSQPSDYVPTYFHLWSLMSRSKTFDIFFVDIFSRMARDYLHCQHVPFTEHGIFTKEQSDLIFTAILRLTEIPVGQANSPYTTLDYSSGLGVYLEKDKKKYPVPYMIARWIIHSLSPACLEQENSILSGLEGLMESVDTFFHPSNQGSWTSFLAQLTFFLTDIFVSRWNREQSGELDTPPERKINEEVRRRFVLALKEVTFMGLFSKSSKIVNYYYSTLQGLAYLEPGLMLPGALQRFYPSLQGLVEVHRTTSSLCGLQMIANIMAKQKGFRCHITALLALALPGIDANDLGKTQYTLNFIQSVAYSIPFAPLIKEHSDIQDTTLAMQWVQGEMDRMEREGQDVKINYDEELTDEDEANIVRSSTAGFGEFILALLGKVFTLLENLPDASHLRTGSPEDNVINTLPAALTPLFASLSPDLFDMALDKLSTFVNTHVVHQARDAMAWICNALCKVNPEKTLKVFIPMLIVNIRNEIDYNGAASDRSSGTDVLPRDRALVWHVSMLSMCVVHVGNEVLKYKSELFGIAQYMQEKCRGLPTIHISNYIHHLLLNLTHTYPIDNALYEPDVIQRGLDVTDWGRTTAPTDLSIKWHRPSPDEIKFAVELFESQANGASKRLELLMSDETPVSRKGKNKEWGDEVSRQLTQIRLVISGVSSLFDPKRASGEANGHVNGNGNIDTEGDTVMEEDDDPLAEVADDEELKRQFRYPAGYLLDSKSPLYNRIHELREDIGRLLSKTHGFLNANQEDDVTCFTALYATYRTWITDVGIERSAHPLERLVRLYKADISPFKISGLRKVYPRPLLIKRADAYQLQRVKYNASYRQKSDLDKRLLLDLAESCVSSYADVRRVAQGAQDSSLKVLIGGRPLVIPVILDRLRKALETNDHDRIKGAMYTLLFTTLIKTLMKDWRFAPDMMRLYIQTAGVDKTSIQQLGSTALYPLLDFGKAFERMIIKDETIVDTIKPIDDVSRIIGTRHDFIVERRKRVEAKKAALGLELVEKAKVAHWKVATRCAIFATNLCLRFDTLAPPEFIELVANGTNDPHPGLRANYQSAFSNIFTGIDVRAVYGHKYQNYLQEKDTDLNTVEIDVPSDDPNWTDKFLTSFEKYDGAEYFVDSDHPGWLVWSKKFNASRADPKPFLEYDDVETRAREQIGKILTKEWFAKCFEYLKQEPRDTGADRFRMQNVVLLMHVFDLMNYGVTTVTFDEIKDLVKDVYGDGSDKHQHRATAEILGALLSGGSDDPLEFRNKTWGFAAPMMLKIIADGLTPENQQYWMTCLHLTIGSKDPRRSHEFMEQLGSFKLDMNSNAAFKESSKVQLLEFLINDAGWHFRNEKPILEDFLTHIDHPYKSVREAIGRVIATIYRTRYHESFPDVTALLESNKAESSIGIRPYQPDEEFSATIKEVFTRLETWRHERAPGQQTPSSYTSGSKTVLMWLDCMLSSQECTQLVPFFPEPFIDQLLHMMDVKEDPELMRLAYHVYRHLPNIPLRSGEDEKFIKSLIRVGKTAVSWHQRLRALVNMQVVYFRRLFLTKPEQRELLFGAVGDMLADAQLEVRDCASVTLAGMIRCSPAAIRNPIIESLIARFKQQLNANPMPKRKLPGTDTPVDVQKQVVRRHAAVLGLGALIEAFPYATPPPSWMPDVLAHLARRAASDPGVVGKATKTVLAEFKKTRQDSWGVDQKYFTAEQLEDLEGVLWKSYFA</sequence>
<keyword evidence="6" id="KW-0227">DNA damage</keyword>
<feature type="region of interest" description="Disordered" evidence="9">
    <location>
        <begin position="921"/>
        <end position="942"/>
    </location>
</feature>
<dbReference type="InterPro" id="IPR016024">
    <property type="entry name" value="ARM-type_fold"/>
</dbReference>
<comment type="similarity">
    <text evidence="3">Belongs to the BLM10 family.</text>
</comment>
<evidence type="ECO:0000256" key="5">
    <source>
        <dbReference type="ARBA" id="ARBA00022737"/>
    </source>
</evidence>
<dbReference type="InterPro" id="IPR032430">
    <property type="entry name" value="Blm10_mid"/>
</dbReference>
<dbReference type="PANTHER" id="PTHR32170">
    <property type="entry name" value="PROTEASOME ACTIVATOR COMPLEX SUBUNIT 4"/>
    <property type="match status" value="1"/>
</dbReference>
<dbReference type="InterPro" id="IPR035309">
    <property type="entry name" value="PSME4"/>
</dbReference>
<dbReference type="GO" id="GO:0005634">
    <property type="term" value="C:nucleus"/>
    <property type="evidence" value="ECO:0007669"/>
    <property type="project" value="UniProtKB-SubCell"/>
</dbReference>
<dbReference type="InterPro" id="IPR055455">
    <property type="entry name" value="HEAT_PSME4"/>
</dbReference>
<dbReference type="Pfam" id="PF23096">
    <property type="entry name" value="HEAT_PSME4"/>
    <property type="match status" value="1"/>
</dbReference>
<reference evidence="15" key="1">
    <citation type="journal article" date="2013" name="Genome Announc.">
        <title>Draft genome sequence of the ascomycete Phaeoacremonium aleophilum strain UCR-PA7, a causal agent of the esca disease complex in grapevines.</title>
        <authorList>
            <person name="Blanco-Ulate B."/>
            <person name="Rolshausen P."/>
            <person name="Cantu D."/>
        </authorList>
    </citation>
    <scope>NUCLEOTIDE SEQUENCE [LARGE SCALE GENOMIC DNA]</scope>
    <source>
        <strain evidence="15">UCR-PA7</strain>
    </source>
</reference>
<dbReference type="PANTHER" id="PTHR32170:SF3">
    <property type="entry name" value="PROTEASOME ACTIVATOR COMPLEX SUBUNIT 4"/>
    <property type="match status" value="1"/>
</dbReference>
<dbReference type="RefSeq" id="XP_007911992.1">
    <property type="nucleotide sequence ID" value="XM_007913801.1"/>
</dbReference>
<dbReference type="HOGENOM" id="CLU_000772_0_0_1"/>
<dbReference type="GO" id="GO:0005829">
    <property type="term" value="C:cytosol"/>
    <property type="evidence" value="ECO:0007669"/>
    <property type="project" value="TreeGrafter"/>
</dbReference>
<dbReference type="Proteomes" id="UP000014074">
    <property type="component" value="Unassembled WGS sequence"/>
</dbReference>
<feature type="domain" description="Proteasome activator Blm10 middle HEAT repeats region" evidence="11">
    <location>
        <begin position="389"/>
        <end position="916"/>
    </location>
</feature>
<keyword evidence="4" id="KW-0963">Cytoplasm</keyword>
<gene>
    <name evidence="14" type="ORF">UCRPA7_1215</name>
</gene>
<evidence type="ECO:0000256" key="9">
    <source>
        <dbReference type="SAM" id="MobiDB-lite"/>
    </source>
</evidence>
<dbReference type="GeneID" id="19321344"/>
<name>R8BV79_PHAM7</name>
<evidence type="ECO:0000256" key="4">
    <source>
        <dbReference type="ARBA" id="ARBA00022490"/>
    </source>
</evidence>
<organism evidence="14 15">
    <name type="scientific">Phaeoacremonium minimum (strain UCR-PA7)</name>
    <name type="common">Esca disease fungus</name>
    <name type="synonym">Togninia minima</name>
    <dbReference type="NCBI Taxonomy" id="1286976"/>
    <lineage>
        <taxon>Eukaryota</taxon>
        <taxon>Fungi</taxon>
        <taxon>Dikarya</taxon>
        <taxon>Ascomycota</taxon>
        <taxon>Pezizomycotina</taxon>
        <taxon>Sordariomycetes</taxon>
        <taxon>Sordariomycetidae</taxon>
        <taxon>Togniniales</taxon>
        <taxon>Togniniaceae</taxon>
        <taxon>Phaeoacremonium</taxon>
    </lineage>
</organism>
<dbReference type="OrthoDB" id="17907at2759"/>
<dbReference type="SUPFAM" id="SSF48371">
    <property type="entry name" value="ARM repeat"/>
    <property type="match status" value="1"/>
</dbReference>
<evidence type="ECO:0000259" key="12">
    <source>
        <dbReference type="Pfam" id="PF16547"/>
    </source>
</evidence>
<accession>R8BV79</accession>
<keyword evidence="5" id="KW-0677">Repeat</keyword>
<dbReference type="InterPro" id="IPR021843">
    <property type="entry name" value="PSME4_C"/>
</dbReference>
<dbReference type="KEGG" id="tmn:UCRPA7_1215"/>
<dbReference type="GO" id="GO:0006281">
    <property type="term" value="P:DNA repair"/>
    <property type="evidence" value="ECO:0007669"/>
    <property type="project" value="UniProtKB-KW"/>
</dbReference>
<evidence type="ECO:0000259" key="11">
    <source>
        <dbReference type="Pfam" id="PF16507"/>
    </source>
</evidence>
<evidence type="ECO:0000259" key="10">
    <source>
        <dbReference type="Pfam" id="PF11919"/>
    </source>
</evidence>
<dbReference type="eggNOG" id="KOG1851">
    <property type="taxonomic scope" value="Eukaryota"/>
</dbReference>
<proteinExistence type="inferred from homology"/>
<protein>
    <submittedName>
        <fullName evidence="14">Putative proteasome activator subunit 4 protein</fullName>
    </submittedName>
</protein>
<evidence type="ECO:0000313" key="14">
    <source>
        <dbReference type="EMBL" id="EOO03258.1"/>
    </source>
</evidence>
<evidence type="ECO:0000256" key="7">
    <source>
        <dbReference type="ARBA" id="ARBA00023204"/>
    </source>
</evidence>
<dbReference type="GO" id="GO:0010499">
    <property type="term" value="P:proteasomal ubiquitin-independent protein catabolic process"/>
    <property type="evidence" value="ECO:0007669"/>
    <property type="project" value="TreeGrafter"/>
</dbReference>
<dbReference type="Pfam" id="PF11919">
    <property type="entry name" value="PSME4_C"/>
    <property type="match status" value="1"/>
</dbReference>
<keyword evidence="8" id="KW-0539">Nucleus</keyword>
<dbReference type="InterPro" id="IPR032372">
    <property type="entry name" value="Blm10_N"/>
</dbReference>
<evidence type="ECO:0000256" key="8">
    <source>
        <dbReference type="ARBA" id="ARBA00023242"/>
    </source>
</evidence>
<evidence type="ECO:0000256" key="3">
    <source>
        <dbReference type="ARBA" id="ARBA00005739"/>
    </source>
</evidence>
<comment type="subcellular location">
    <subcellularLocation>
        <location evidence="2">Cytoplasm</location>
    </subcellularLocation>
    <subcellularLocation>
        <location evidence="1">Nucleus</location>
    </subcellularLocation>
</comment>
<dbReference type="GO" id="GO:0000502">
    <property type="term" value="C:proteasome complex"/>
    <property type="evidence" value="ECO:0007669"/>
    <property type="project" value="UniProtKB-KW"/>
</dbReference>
<keyword evidence="15" id="KW-1185">Reference proteome</keyword>
<evidence type="ECO:0000259" key="13">
    <source>
        <dbReference type="Pfam" id="PF23096"/>
    </source>
</evidence>
<keyword evidence="14" id="KW-0647">Proteasome</keyword>
<feature type="domain" description="Proteasome activator complex subunit 4 C-terminal" evidence="10">
    <location>
        <begin position="1870"/>
        <end position="1958"/>
    </location>
</feature>
<evidence type="ECO:0000256" key="1">
    <source>
        <dbReference type="ARBA" id="ARBA00004123"/>
    </source>
</evidence>
<feature type="domain" description="Proteasome activator complex subunit 4-like HEAT repeat-like" evidence="13">
    <location>
        <begin position="1360"/>
        <end position="1576"/>
    </location>
</feature>
<dbReference type="EMBL" id="KB932835">
    <property type="protein sequence ID" value="EOO03258.1"/>
    <property type="molecule type" value="Genomic_DNA"/>
</dbReference>
<dbReference type="Pfam" id="PF16547">
    <property type="entry name" value="BLM10_N"/>
    <property type="match status" value="1"/>
</dbReference>
<dbReference type="GO" id="GO:0070628">
    <property type="term" value="F:proteasome binding"/>
    <property type="evidence" value="ECO:0007669"/>
    <property type="project" value="InterPro"/>
</dbReference>
<dbReference type="Pfam" id="PF16507">
    <property type="entry name" value="HEAT_PSME4_mid"/>
    <property type="match status" value="1"/>
</dbReference>
<evidence type="ECO:0000256" key="6">
    <source>
        <dbReference type="ARBA" id="ARBA00022763"/>
    </source>
</evidence>